<dbReference type="PROSITE" id="PS50206">
    <property type="entry name" value="RHODANESE_3"/>
    <property type="match status" value="2"/>
</dbReference>
<dbReference type="SMART" id="SM00450">
    <property type="entry name" value="RHOD"/>
    <property type="match status" value="2"/>
</dbReference>
<evidence type="ECO:0000259" key="3">
    <source>
        <dbReference type="PROSITE" id="PS50206"/>
    </source>
</evidence>
<dbReference type="Pfam" id="PF00581">
    <property type="entry name" value="Rhodanese"/>
    <property type="match status" value="2"/>
</dbReference>
<sequence length="288" mass="30763">MFMAQNLIDVDSLTEEMLSAHPPVILDVRWALGRTDGRDRYRQGHLPGAVYVDLDSELADPPSAELGRHPLPSSDRLQEAARRWGVDDSSSVVVYDDIGNLAAARAWWLLTWAGHAEVRMLDGGLDAWRSAGMRVSAGDTAARPGTVSLTGGGLPQVSLDEVARLSSEIRDGRDDVVILDARAVERYRGETEPMDSRAGHVPGAVSVPTVGNLADDGRFLSPEQLRERFTEAGVTENAQVIAYCGSGINAAHELAALAIAGFSGTLFPGSWSQWSADARLPAAVGPTP</sequence>
<keyword evidence="1 4" id="KW-0808">Transferase</keyword>
<dbReference type="Gene3D" id="3.40.250.10">
    <property type="entry name" value="Rhodanese-like domain"/>
    <property type="match status" value="2"/>
</dbReference>
<keyword evidence="5" id="KW-1185">Reference proteome</keyword>
<dbReference type="OrthoDB" id="9770030at2"/>
<dbReference type="CDD" id="cd01448">
    <property type="entry name" value="TST_Repeat_1"/>
    <property type="match status" value="1"/>
</dbReference>
<dbReference type="PROSITE" id="PS00380">
    <property type="entry name" value="RHODANESE_1"/>
    <property type="match status" value="1"/>
</dbReference>
<accession>A0A3N4G9S3</accession>
<dbReference type="PANTHER" id="PTHR11364:SF27">
    <property type="entry name" value="SULFURTRANSFERASE"/>
    <property type="match status" value="1"/>
</dbReference>
<dbReference type="InterPro" id="IPR036873">
    <property type="entry name" value="Rhodanese-like_dom_sf"/>
</dbReference>
<feature type="domain" description="Rhodanese" evidence="3">
    <location>
        <begin position="19"/>
        <end position="137"/>
    </location>
</feature>
<dbReference type="GO" id="GO:0004792">
    <property type="term" value="F:thiosulfate-cyanide sulfurtransferase activity"/>
    <property type="evidence" value="ECO:0007669"/>
    <property type="project" value="InterPro"/>
</dbReference>
<organism evidence="4 5">
    <name type="scientific">Gordonia oryzae</name>
    <dbReference type="NCBI Taxonomy" id="2487349"/>
    <lineage>
        <taxon>Bacteria</taxon>
        <taxon>Bacillati</taxon>
        <taxon>Actinomycetota</taxon>
        <taxon>Actinomycetes</taxon>
        <taxon>Mycobacteriales</taxon>
        <taxon>Gordoniaceae</taxon>
        <taxon>Gordonia</taxon>
    </lineage>
</organism>
<dbReference type="AlphaFoldDB" id="A0A3N4G9S3"/>
<keyword evidence="2" id="KW-0677">Repeat</keyword>
<evidence type="ECO:0000313" key="4">
    <source>
        <dbReference type="EMBL" id="RPA57316.1"/>
    </source>
</evidence>
<dbReference type="SUPFAM" id="SSF52821">
    <property type="entry name" value="Rhodanese/Cell cycle control phosphatase"/>
    <property type="match status" value="2"/>
</dbReference>
<proteinExistence type="predicted"/>
<dbReference type="InterPro" id="IPR001763">
    <property type="entry name" value="Rhodanese-like_dom"/>
</dbReference>
<evidence type="ECO:0000313" key="5">
    <source>
        <dbReference type="Proteomes" id="UP000267536"/>
    </source>
</evidence>
<dbReference type="InterPro" id="IPR001307">
    <property type="entry name" value="Thiosulphate_STrfase_CS"/>
</dbReference>
<feature type="domain" description="Rhodanese" evidence="3">
    <location>
        <begin position="172"/>
        <end position="283"/>
    </location>
</feature>
<name>A0A3N4G9S3_9ACTN</name>
<dbReference type="PANTHER" id="PTHR11364">
    <property type="entry name" value="THIOSULFATE SULFERTANSFERASE"/>
    <property type="match status" value="1"/>
</dbReference>
<dbReference type="InterPro" id="IPR045078">
    <property type="entry name" value="TST/MPST-like"/>
</dbReference>
<protein>
    <submittedName>
        <fullName evidence="4">Sulfurtransferase</fullName>
    </submittedName>
</protein>
<evidence type="ECO:0000256" key="1">
    <source>
        <dbReference type="ARBA" id="ARBA00022679"/>
    </source>
</evidence>
<evidence type="ECO:0000256" key="2">
    <source>
        <dbReference type="ARBA" id="ARBA00022737"/>
    </source>
</evidence>
<comment type="caution">
    <text evidence="4">The sequence shown here is derived from an EMBL/GenBank/DDBJ whole genome shotgun (WGS) entry which is preliminary data.</text>
</comment>
<reference evidence="4 5" key="1">
    <citation type="submission" date="2018-11" db="EMBL/GenBank/DDBJ databases">
        <title>Draft genome sequence of Gordonia sp. RS15-1S isolated from rice stems.</title>
        <authorList>
            <person name="Muangham S."/>
        </authorList>
    </citation>
    <scope>NUCLEOTIDE SEQUENCE [LARGE SCALE GENOMIC DNA]</scope>
    <source>
        <strain evidence="4 5">RS15-1S</strain>
    </source>
</reference>
<gene>
    <name evidence="4" type="ORF">EF294_18810</name>
</gene>
<dbReference type="CDD" id="cd01449">
    <property type="entry name" value="TST_Repeat_2"/>
    <property type="match status" value="1"/>
</dbReference>
<dbReference type="RefSeq" id="WP_123932441.1">
    <property type="nucleotide sequence ID" value="NZ_JBPSDP010000018.1"/>
</dbReference>
<dbReference type="EMBL" id="RKMH01000017">
    <property type="protein sequence ID" value="RPA57316.1"/>
    <property type="molecule type" value="Genomic_DNA"/>
</dbReference>
<dbReference type="Proteomes" id="UP000267536">
    <property type="component" value="Unassembled WGS sequence"/>
</dbReference>